<dbReference type="PANTHER" id="PTHR34615">
    <property type="entry name" value="PX DOMAIN-CONTAINING PROTEIN"/>
    <property type="match status" value="1"/>
</dbReference>
<evidence type="ECO:0000256" key="3">
    <source>
        <dbReference type="SAM" id="MobiDB-lite"/>
    </source>
</evidence>
<comment type="cofactor">
    <cofactor evidence="1">
        <name>a divalent metal cation</name>
        <dbReference type="ChEBI" id="CHEBI:60240"/>
    </cofactor>
</comment>
<reference evidence="5 6" key="1">
    <citation type="journal article" date="2015" name="Genome Biol. Evol.">
        <title>Comparative Genomics of a Bacterivorous Green Alga Reveals Evolutionary Causalities and Consequences of Phago-Mixotrophic Mode of Nutrition.</title>
        <authorList>
            <person name="Burns J.A."/>
            <person name="Paasch A."/>
            <person name="Narechania A."/>
            <person name="Kim E."/>
        </authorList>
    </citation>
    <scope>NUCLEOTIDE SEQUENCE [LARGE SCALE GENOMIC DNA]</scope>
    <source>
        <strain evidence="5 6">PLY_AMNH</strain>
    </source>
</reference>
<evidence type="ECO:0000256" key="1">
    <source>
        <dbReference type="ARBA" id="ARBA00001968"/>
    </source>
</evidence>
<dbReference type="Proteomes" id="UP001190700">
    <property type="component" value="Unassembled WGS sequence"/>
</dbReference>
<comment type="caution">
    <text evidence="5">The sequence shown here is derived from an EMBL/GenBank/DDBJ whole genome shotgun (WGS) entry which is preliminary data.</text>
</comment>
<feature type="region of interest" description="Disordered" evidence="3">
    <location>
        <begin position="1"/>
        <end position="57"/>
    </location>
</feature>
<evidence type="ECO:0000259" key="4">
    <source>
        <dbReference type="Pfam" id="PF13359"/>
    </source>
</evidence>
<dbReference type="PANTHER" id="PTHR34615:SF1">
    <property type="entry name" value="PX DOMAIN-CONTAINING PROTEIN"/>
    <property type="match status" value="1"/>
</dbReference>
<feature type="compositionally biased region" description="Acidic residues" evidence="3">
    <location>
        <begin position="17"/>
        <end position="57"/>
    </location>
</feature>
<evidence type="ECO:0000256" key="2">
    <source>
        <dbReference type="ARBA" id="ARBA00022723"/>
    </source>
</evidence>
<accession>A0AAE0G659</accession>
<organism evidence="5 6">
    <name type="scientific">Cymbomonas tetramitiformis</name>
    <dbReference type="NCBI Taxonomy" id="36881"/>
    <lineage>
        <taxon>Eukaryota</taxon>
        <taxon>Viridiplantae</taxon>
        <taxon>Chlorophyta</taxon>
        <taxon>Pyramimonadophyceae</taxon>
        <taxon>Pyramimonadales</taxon>
        <taxon>Pyramimonadaceae</taxon>
        <taxon>Cymbomonas</taxon>
    </lineage>
</organism>
<sequence>MDDDGDEEDAKEYTADKDDDFETESSDDESDDDESMGSLVDDDSDSDSDSDSSAEDDDEMLAEIAQLIHHPDAQFTSDDITNIPITFDDVPESDAWLNYRFKKPELLRLFELYDLPEFLSTASRHPFTAVEGFLLLLRRLASPNRFNDLVKTFHRRPHHLSEIFNHMVDITVQKFGHLLDDISIWKPYMAYWAEHDSYMLTASHLLEDLRALFQGEPIIYQIYGDPAYPLSVYLLCGFKDAMLTPAQREFNKQMSSVRESVEWSFGKLLQYWSFVDYKKNQKILLSPVANYYKVAAILTNCHVACYGSTSTTYFGCVPPTMEEYLNL</sequence>
<gene>
    <name evidence="5" type="ORF">CYMTET_19397</name>
</gene>
<keyword evidence="2" id="KW-0479">Metal-binding</keyword>
<protein>
    <recommendedName>
        <fullName evidence="4">DDE Tnp4 domain-containing protein</fullName>
    </recommendedName>
</protein>
<dbReference type="AlphaFoldDB" id="A0AAE0G659"/>
<proteinExistence type="predicted"/>
<feature type="compositionally biased region" description="Acidic residues" evidence="3">
    <location>
        <begin position="1"/>
        <end position="10"/>
    </location>
</feature>
<name>A0AAE0G659_9CHLO</name>
<dbReference type="Pfam" id="PF13359">
    <property type="entry name" value="DDE_Tnp_4"/>
    <property type="match status" value="1"/>
</dbReference>
<keyword evidence="6" id="KW-1185">Reference proteome</keyword>
<feature type="domain" description="DDE Tnp4" evidence="4">
    <location>
        <begin position="194"/>
        <end position="300"/>
    </location>
</feature>
<evidence type="ECO:0000313" key="5">
    <source>
        <dbReference type="EMBL" id="KAK3272291.1"/>
    </source>
</evidence>
<dbReference type="InterPro" id="IPR027806">
    <property type="entry name" value="HARBI1_dom"/>
</dbReference>
<dbReference type="EMBL" id="LGRX02009052">
    <property type="protein sequence ID" value="KAK3272291.1"/>
    <property type="molecule type" value="Genomic_DNA"/>
</dbReference>
<evidence type="ECO:0000313" key="6">
    <source>
        <dbReference type="Proteomes" id="UP001190700"/>
    </source>
</evidence>
<dbReference type="GO" id="GO:0046872">
    <property type="term" value="F:metal ion binding"/>
    <property type="evidence" value="ECO:0007669"/>
    <property type="project" value="UniProtKB-KW"/>
</dbReference>